<comment type="similarity">
    <text evidence="2">Belongs to the RbfA family.</text>
</comment>
<dbReference type="PANTHER" id="PTHR33515">
    <property type="entry name" value="RIBOSOME-BINDING FACTOR A, CHLOROPLASTIC-RELATED"/>
    <property type="match status" value="1"/>
</dbReference>
<dbReference type="PANTHER" id="PTHR33515:SF1">
    <property type="entry name" value="RIBOSOME-BINDING FACTOR A, CHLOROPLASTIC-RELATED"/>
    <property type="match status" value="1"/>
</dbReference>
<name>A0ABU0IT83_9CAUL</name>
<comment type="subunit">
    <text evidence="2">Monomer. Binds 30S ribosomal subunits, but not 50S ribosomal subunits or 70S ribosomes.</text>
</comment>
<dbReference type="Pfam" id="PF02033">
    <property type="entry name" value="RBFA"/>
    <property type="match status" value="1"/>
</dbReference>
<keyword evidence="4" id="KW-1185">Reference proteome</keyword>
<dbReference type="NCBIfam" id="NF001802">
    <property type="entry name" value="PRK00521.2-5"/>
    <property type="match status" value="1"/>
</dbReference>
<dbReference type="NCBIfam" id="TIGR00082">
    <property type="entry name" value="rbfA"/>
    <property type="match status" value="1"/>
</dbReference>
<dbReference type="InterPro" id="IPR000238">
    <property type="entry name" value="RbfA"/>
</dbReference>
<evidence type="ECO:0000256" key="1">
    <source>
        <dbReference type="ARBA" id="ARBA00022517"/>
    </source>
</evidence>
<dbReference type="HAMAP" id="MF_00003">
    <property type="entry name" value="RbfA"/>
    <property type="match status" value="1"/>
</dbReference>
<dbReference type="InterPro" id="IPR023799">
    <property type="entry name" value="RbfA_dom_sf"/>
</dbReference>
<evidence type="ECO:0000256" key="2">
    <source>
        <dbReference type="HAMAP-Rule" id="MF_00003"/>
    </source>
</evidence>
<dbReference type="InterPro" id="IPR020053">
    <property type="entry name" value="Ribosome-bd_factorA_CS"/>
</dbReference>
<keyword evidence="1 2" id="KW-0690">Ribosome biogenesis</keyword>
<evidence type="ECO:0000313" key="3">
    <source>
        <dbReference type="EMBL" id="MDQ0465221.1"/>
    </source>
</evidence>
<evidence type="ECO:0000313" key="4">
    <source>
        <dbReference type="Proteomes" id="UP001228905"/>
    </source>
</evidence>
<dbReference type="Proteomes" id="UP001228905">
    <property type="component" value="Unassembled WGS sequence"/>
</dbReference>
<reference evidence="3 4" key="1">
    <citation type="submission" date="2023-07" db="EMBL/GenBank/DDBJ databases">
        <title>Genomic Encyclopedia of Type Strains, Phase IV (KMG-IV): sequencing the most valuable type-strain genomes for metagenomic binning, comparative biology and taxonomic classification.</title>
        <authorList>
            <person name="Goeker M."/>
        </authorList>
    </citation>
    <scope>NUCLEOTIDE SEQUENCE [LARGE SCALE GENOMIC DNA]</scope>
    <source>
        <strain evidence="3 4">DSM 18695</strain>
    </source>
</reference>
<protein>
    <recommendedName>
        <fullName evidence="2">Ribosome-binding factor A</fullName>
    </recommendedName>
</protein>
<proteinExistence type="inferred from homology"/>
<comment type="caution">
    <text evidence="3">The sequence shown here is derived from an EMBL/GenBank/DDBJ whole genome shotgun (WGS) entry which is preliminary data.</text>
</comment>
<dbReference type="SUPFAM" id="SSF89919">
    <property type="entry name" value="Ribosome-binding factor A, RbfA"/>
    <property type="match status" value="1"/>
</dbReference>
<gene>
    <name evidence="2" type="primary">rbfA</name>
    <name evidence="3" type="ORF">QO010_003008</name>
</gene>
<comment type="function">
    <text evidence="2">One of several proteins that assist in the late maturation steps of the functional core of the 30S ribosomal subunit. Associates with free 30S ribosomal subunits (but not with 30S subunits that are part of 70S ribosomes or polysomes). Required for efficient processing of 16S rRNA. May interact with the 5'-terminal helix region of 16S rRNA.</text>
</comment>
<keyword evidence="2" id="KW-0963">Cytoplasm</keyword>
<comment type="subcellular location">
    <subcellularLocation>
        <location evidence="2">Cytoplasm</location>
    </subcellularLocation>
</comment>
<dbReference type="InterPro" id="IPR015946">
    <property type="entry name" value="KH_dom-like_a/b"/>
</dbReference>
<organism evidence="3 4">
    <name type="scientific">Caulobacter ginsengisoli</name>
    <dbReference type="NCBI Taxonomy" id="400775"/>
    <lineage>
        <taxon>Bacteria</taxon>
        <taxon>Pseudomonadati</taxon>
        <taxon>Pseudomonadota</taxon>
        <taxon>Alphaproteobacteria</taxon>
        <taxon>Caulobacterales</taxon>
        <taxon>Caulobacteraceae</taxon>
        <taxon>Caulobacter</taxon>
    </lineage>
</organism>
<dbReference type="RefSeq" id="WP_307350440.1">
    <property type="nucleotide sequence ID" value="NZ_JAUSVS010000006.1"/>
</dbReference>
<dbReference type="PROSITE" id="PS01319">
    <property type="entry name" value="RBFA"/>
    <property type="match status" value="1"/>
</dbReference>
<accession>A0ABU0IT83</accession>
<sequence>MSRTTPKRPVLTGPTQRQLRAGELIRHALVEILREEPPRDPAIENVSITVSEVRISPDLKHAICFVEPLGAGVTGAGNEAEIVKALNRSTKFMRGRLSRHIDMKFTPDLKFVHDQSFDAASQIDRLFDNPKVQADLAKRDEDQ</sequence>
<dbReference type="EMBL" id="JAUSVS010000006">
    <property type="protein sequence ID" value="MDQ0465221.1"/>
    <property type="molecule type" value="Genomic_DNA"/>
</dbReference>
<dbReference type="Gene3D" id="3.30.300.20">
    <property type="match status" value="1"/>
</dbReference>